<keyword evidence="7 17" id="KW-0378">Hydrolase</keyword>
<evidence type="ECO:0000313" key="19">
    <source>
        <dbReference type="EMBL" id="SJZ29855.1"/>
    </source>
</evidence>
<reference evidence="19 20" key="1">
    <citation type="submission" date="2017-02" db="EMBL/GenBank/DDBJ databases">
        <authorList>
            <person name="Peterson S.W."/>
        </authorList>
    </citation>
    <scope>NUCLEOTIDE SEQUENCE [LARGE SCALE GENOMIC DNA]</scope>
    <source>
        <strain evidence="19 20">ATCC BAA-908</strain>
    </source>
</reference>
<dbReference type="GO" id="GO:0008413">
    <property type="term" value="F:8-oxo-7,8-dihydroguanosine triphosphate pyrophosphatase activity"/>
    <property type="evidence" value="ECO:0007669"/>
    <property type="project" value="TreeGrafter"/>
</dbReference>
<dbReference type="InterPro" id="IPR047127">
    <property type="entry name" value="MutT-like"/>
</dbReference>
<organism evidence="19 20">
    <name type="scientific">Treponema porcinum</name>
    <dbReference type="NCBI Taxonomy" id="261392"/>
    <lineage>
        <taxon>Bacteria</taxon>
        <taxon>Pseudomonadati</taxon>
        <taxon>Spirochaetota</taxon>
        <taxon>Spirochaetia</taxon>
        <taxon>Spirochaetales</taxon>
        <taxon>Treponemataceae</taxon>
        <taxon>Treponema</taxon>
    </lineage>
</organism>
<evidence type="ECO:0000256" key="12">
    <source>
        <dbReference type="ARBA" id="ARBA00038905"/>
    </source>
</evidence>
<keyword evidence="4" id="KW-0235">DNA replication</keyword>
<evidence type="ECO:0000256" key="13">
    <source>
        <dbReference type="ARBA" id="ARBA00040794"/>
    </source>
</evidence>
<dbReference type="AlphaFoldDB" id="A0A1T4JI48"/>
<keyword evidence="20" id="KW-1185">Reference proteome</keyword>
<evidence type="ECO:0000256" key="4">
    <source>
        <dbReference type="ARBA" id="ARBA00022705"/>
    </source>
</evidence>
<dbReference type="PROSITE" id="PS51462">
    <property type="entry name" value="NUDIX"/>
    <property type="match status" value="1"/>
</dbReference>
<evidence type="ECO:0000256" key="17">
    <source>
        <dbReference type="RuleBase" id="RU003476"/>
    </source>
</evidence>
<evidence type="ECO:0000256" key="14">
    <source>
        <dbReference type="ARBA" id="ARBA00041592"/>
    </source>
</evidence>
<dbReference type="InterPro" id="IPR015797">
    <property type="entry name" value="NUDIX_hydrolase-like_dom_sf"/>
</dbReference>
<dbReference type="InterPro" id="IPR020476">
    <property type="entry name" value="Nudix_hydrolase"/>
</dbReference>
<dbReference type="GO" id="GO:0046872">
    <property type="term" value="F:metal ion binding"/>
    <property type="evidence" value="ECO:0007669"/>
    <property type="project" value="UniProtKB-KW"/>
</dbReference>
<dbReference type="RefSeq" id="WP_200805264.1">
    <property type="nucleotide sequence ID" value="NZ_FUWG01000002.1"/>
</dbReference>
<evidence type="ECO:0000313" key="20">
    <source>
        <dbReference type="Proteomes" id="UP000190423"/>
    </source>
</evidence>
<gene>
    <name evidence="19" type="ORF">SAMN02745149_00306</name>
</gene>
<dbReference type="GeneID" id="78315628"/>
<comment type="catalytic activity">
    <reaction evidence="11">
        <text>8-oxo-GTP + H2O = 8-oxo-GMP + diphosphate + H(+)</text>
        <dbReference type="Rhea" id="RHEA:67616"/>
        <dbReference type="ChEBI" id="CHEBI:15377"/>
        <dbReference type="ChEBI" id="CHEBI:15378"/>
        <dbReference type="ChEBI" id="CHEBI:33019"/>
        <dbReference type="ChEBI" id="CHEBI:143553"/>
        <dbReference type="ChEBI" id="CHEBI:145694"/>
    </reaction>
</comment>
<dbReference type="InterPro" id="IPR020084">
    <property type="entry name" value="NUDIX_hydrolase_CS"/>
</dbReference>
<dbReference type="Proteomes" id="UP000190423">
    <property type="component" value="Unassembled WGS sequence"/>
</dbReference>
<dbReference type="Pfam" id="PF00293">
    <property type="entry name" value="NUDIX"/>
    <property type="match status" value="1"/>
</dbReference>
<dbReference type="PANTHER" id="PTHR47707">
    <property type="entry name" value="8-OXO-DGTP DIPHOSPHATASE"/>
    <property type="match status" value="1"/>
</dbReference>
<evidence type="ECO:0000256" key="1">
    <source>
        <dbReference type="ARBA" id="ARBA00001946"/>
    </source>
</evidence>
<evidence type="ECO:0000256" key="6">
    <source>
        <dbReference type="ARBA" id="ARBA00022763"/>
    </source>
</evidence>
<evidence type="ECO:0000256" key="2">
    <source>
        <dbReference type="ARBA" id="ARBA00005582"/>
    </source>
</evidence>
<keyword evidence="5" id="KW-0479">Metal-binding</keyword>
<accession>A0A1T4JI48</accession>
<dbReference type="GO" id="GO:0035539">
    <property type="term" value="F:8-oxo-7,8-dihydrodeoxyguanosine triphosphate pyrophosphatase activity"/>
    <property type="evidence" value="ECO:0007669"/>
    <property type="project" value="UniProtKB-EC"/>
</dbReference>
<comment type="similarity">
    <text evidence="2 17">Belongs to the Nudix hydrolase family.</text>
</comment>
<dbReference type="EC" id="3.6.1.55" evidence="12"/>
<comment type="catalytic activity">
    <reaction evidence="10">
        <text>8-oxo-dGTP + H2O = 8-oxo-dGMP + diphosphate + H(+)</text>
        <dbReference type="Rhea" id="RHEA:31575"/>
        <dbReference type="ChEBI" id="CHEBI:15377"/>
        <dbReference type="ChEBI" id="CHEBI:15378"/>
        <dbReference type="ChEBI" id="CHEBI:33019"/>
        <dbReference type="ChEBI" id="CHEBI:63224"/>
        <dbReference type="ChEBI" id="CHEBI:77896"/>
        <dbReference type="EC" id="3.6.1.55"/>
    </reaction>
</comment>
<feature type="domain" description="Nudix hydrolase" evidence="18">
    <location>
        <begin position="13"/>
        <end position="104"/>
    </location>
</feature>
<dbReference type="STRING" id="261392.SAMN02745149_00306"/>
<dbReference type="InterPro" id="IPR000086">
    <property type="entry name" value="NUDIX_hydrolase_dom"/>
</dbReference>
<evidence type="ECO:0000256" key="9">
    <source>
        <dbReference type="ARBA" id="ARBA00023204"/>
    </source>
</evidence>
<dbReference type="GO" id="GO:0044716">
    <property type="term" value="F:8-oxo-GDP phosphatase activity"/>
    <property type="evidence" value="ECO:0007669"/>
    <property type="project" value="TreeGrafter"/>
</dbReference>
<dbReference type="GO" id="GO:0044715">
    <property type="term" value="F:8-oxo-dGDP phosphatase activity"/>
    <property type="evidence" value="ECO:0007669"/>
    <property type="project" value="TreeGrafter"/>
</dbReference>
<evidence type="ECO:0000256" key="7">
    <source>
        <dbReference type="ARBA" id="ARBA00022801"/>
    </source>
</evidence>
<protein>
    <recommendedName>
        <fullName evidence="13">8-oxo-dGTP diphosphatase</fullName>
        <ecNumber evidence="12">3.6.1.55</ecNumber>
    </recommendedName>
    <alternativeName>
        <fullName evidence="16">7,8-dihydro-8-oxoguanine-triphosphatase</fullName>
    </alternativeName>
    <alternativeName>
        <fullName evidence="15">Mutator protein MutT</fullName>
    </alternativeName>
    <alternativeName>
        <fullName evidence="14">dGTP pyrophosphohydrolase</fullName>
    </alternativeName>
</protein>
<evidence type="ECO:0000256" key="15">
    <source>
        <dbReference type="ARBA" id="ARBA00041979"/>
    </source>
</evidence>
<keyword evidence="3" id="KW-0515">Mutator protein</keyword>
<evidence type="ECO:0000256" key="5">
    <source>
        <dbReference type="ARBA" id="ARBA00022723"/>
    </source>
</evidence>
<evidence type="ECO:0000256" key="16">
    <source>
        <dbReference type="ARBA" id="ARBA00042798"/>
    </source>
</evidence>
<dbReference type="GO" id="GO:0006260">
    <property type="term" value="P:DNA replication"/>
    <property type="evidence" value="ECO:0007669"/>
    <property type="project" value="UniProtKB-KW"/>
</dbReference>
<evidence type="ECO:0000256" key="10">
    <source>
        <dbReference type="ARBA" id="ARBA00035861"/>
    </source>
</evidence>
<proteinExistence type="inferred from homology"/>
<keyword evidence="9" id="KW-0234">DNA repair</keyword>
<comment type="cofactor">
    <cofactor evidence="1">
        <name>Mg(2+)</name>
        <dbReference type="ChEBI" id="CHEBI:18420"/>
    </cofactor>
</comment>
<dbReference type="GO" id="GO:0006281">
    <property type="term" value="P:DNA repair"/>
    <property type="evidence" value="ECO:0007669"/>
    <property type="project" value="UniProtKB-KW"/>
</dbReference>
<keyword evidence="8" id="KW-0460">Magnesium</keyword>
<dbReference type="SUPFAM" id="SSF55811">
    <property type="entry name" value="Nudix"/>
    <property type="match status" value="1"/>
</dbReference>
<evidence type="ECO:0000256" key="8">
    <source>
        <dbReference type="ARBA" id="ARBA00022842"/>
    </source>
</evidence>
<dbReference type="PROSITE" id="PS00893">
    <property type="entry name" value="NUDIX_BOX"/>
    <property type="match status" value="1"/>
</dbReference>
<dbReference type="PRINTS" id="PR00502">
    <property type="entry name" value="NUDIXFAMILY"/>
</dbReference>
<dbReference type="CDD" id="cd03425">
    <property type="entry name" value="NUDIX_MutT_NudA_like"/>
    <property type="match status" value="1"/>
</dbReference>
<keyword evidence="6" id="KW-0227">DNA damage</keyword>
<dbReference type="Gene3D" id="3.90.79.10">
    <property type="entry name" value="Nucleoside Triphosphate Pyrophosphohydrolase"/>
    <property type="match status" value="1"/>
</dbReference>
<dbReference type="EMBL" id="FUWG01000002">
    <property type="protein sequence ID" value="SJZ29855.1"/>
    <property type="molecule type" value="Genomic_DNA"/>
</dbReference>
<evidence type="ECO:0000256" key="11">
    <source>
        <dbReference type="ARBA" id="ARBA00036904"/>
    </source>
</evidence>
<evidence type="ECO:0000259" key="18">
    <source>
        <dbReference type="PROSITE" id="PS51462"/>
    </source>
</evidence>
<evidence type="ECO:0000256" key="3">
    <source>
        <dbReference type="ARBA" id="ARBA00022457"/>
    </source>
</evidence>
<dbReference type="PANTHER" id="PTHR47707:SF1">
    <property type="entry name" value="NUDIX HYDROLASE FAMILY PROTEIN"/>
    <property type="match status" value="1"/>
</dbReference>
<name>A0A1T4JI48_TREPO</name>
<sequence>MSENQQTSNQPQKHIFVSAAVIFRTDTDGTKQVFATQRCYGEWKGWWEFPGGKIEKGETPEAALVREIREELTAEISAGKKICSVEYDYPSFHLSMQCFACSII</sequence>